<dbReference type="PANTHER" id="PTHR41339:SF1">
    <property type="entry name" value="SECRETED PROTEIN"/>
    <property type="match status" value="1"/>
</dbReference>
<dbReference type="HOGENOM" id="CLU_034925_0_0_0"/>
<feature type="chain" id="PRO_5003070822" description="Lipoprotein" evidence="1">
    <location>
        <begin position="21"/>
        <end position="497"/>
    </location>
</feature>
<reference evidence="2 3" key="1">
    <citation type="journal article" date="2010" name="Stand. Genomic Sci.">
        <title>Complete genome sequence of Coraliomargarita akajimensis type strain (04OKA010-24).</title>
        <authorList>
            <person name="Mavromatis K."/>
            <person name="Abt B."/>
            <person name="Brambilla E."/>
            <person name="Lapidus A."/>
            <person name="Copeland A."/>
            <person name="Deshpande S."/>
            <person name="Nolan M."/>
            <person name="Lucas S."/>
            <person name="Tice H."/>
            <person name="Cheng J.F."/>
            <person name="Han C."/>
            <person name="Detter J.C."/>
            <person name="Woyke T."/>
            <person name="Goodwin L."/>
            <person name="Pitluck S."/>
            <person name="Held B."/>
            <person name="Brettin T."/>
            <person name="Tapia R."/>
            <person name="Ivanova N."/>
            <person name="Mikhailova N."/>
            <person name="Pati A."/>
            <person name="Liolios K."/>
            <person name="Chen A."/>
            <person name="Palaniappan K."/>
            <person name="Land M."/>
            <person name="Hauser L."/>
            <person name="Chang Y.J."/>
            <person name="Jeffries C.D."/>
            <person name="Rohde M."/>
            <person name="Goker M."/>
            <person name="Bristow J."/>
            <person name="Eisen J.A."/>
            <person name="Markowitz V."/>
            <person name="Hugenholtz P."/>
            <person name="Klenk H.P."/>
            <person name="Kyrpides N.C."/>
        </authorList>
    </citation>
    <scope>NUCLEOTIDE SEQUENCE [LARGE SCALE GENOMIC DNA]</scope>
    <source>
        <strain evidence="3">DSM 45221 / IAM 15411 / JCM 23193 / KCTC 12865</strain>
    </source>
</reference>
<dbReference type="eggNOG" id="COG3291">
    <property type="taxonomic scope" value="Bacteria"/>
</dbReference>
<dbReference type="AlphaFoldDB" id="D5EMN7"/>
<evidence type="ECO:0000313" key="2">
    <source>
        <dbReference type="EMBL" id="ADE55277.1"/>
    </source>
</evidence>
<feature type="signal peptide" evidence="1">
    <location>
        <begin position="1"/>
        <end position="20"/>
    </location>
</feature>
<dbReference type="OrthoDB" id="237393at2"/>
<evidence type="ECO:0008006" key="4">
    <source>
        <dbReference type="Google" id="ProtNLM"/>
    </source>
</evidence>
<protein>
    <recommendedName>
        <fullName evidence="4">Lipoprotein</fullName>
    </recommendedName>
</protein>
<gene>
    <name evidence="2" type="ordered locus">Caka_2260</name>
</gene>
<evidence type="ECO:0000313" key="3">
    <source>
        <dbReference type="Proteomes" id="UP000000925"/>
    </source>
</evidence>
<dbReference type="PANTHER" id="PTHR41339">
    <property type="entry name" value="LIPL48"/>
    <property type="match status" value="1"/>
</dbReference>
<proteinExistence type="predicted"/>
<evidence type="ECO:0000256" key="1">
    <source>
        <dbReference type="SAM" id="SignalP"/>
    </source>
</evidence>
<dbReference type="Proteomes" id="UP000000925">
    <property type="component" value="Chromosome"/>
</dbReference>
<name>D5EMN7_CORAD</name>
<accession>D5EMN7</accession>
<dbReference type="RefSeq" id="WP_013043999.1">
    <property type="nucleotide sequence ID" value="NC_014008.1"/>
</dbReference>
<dbReference type="STRING" id="583355.Caka_2260"/>
<sequence length="497" mass="51980">MKKQTLISMFAAAATSYSFAGVAGAPNGNGLYEITDPISADTVLTSDKEYLLTEIVYVSDATLTIEAGTTIYGVVGVNGTDPESGDPIALVEPGTLVITRTAEIDAVGTPTSPIIFTYFGDADPRNTPTAPLTNDTLNTGLWGGVIILGNAPTNNDQSADNSLLVPGTDAIEGIVEPNPADLSPDLRGIYGGDAPHDSSGVMRYVSIRNGGFELGAANEINGLTMGGVGAGTVLEYIEVIAGQDDGFEWFGGTVNSKYLLSAYNNDDAFDYDQGFSGLGQFWAVVQADNSNDGDKAFEFDGDDQALAKPYAVPVIYNATIIGTGTEYKAGNGGGQVDYDKNAGGGLFNSIIVASGIESLDLNGTCIDMYNAGLLQIRSNIWHRDIDDLAAEAVVDHDAGDADVPLSDAANFNVFSNPFLGGANYAVMGETGTAKKRYEVGGVYLKPAVFAGSDVITNLEPYIGTFFDVVSYKGAFDPNGTPWTAGWTVPAQLGYFAD</sequence>
<keyword evidence="1" id="KW-0732">Signal</keyword>
<organism evidence="2 3">
    <name type="scientific">Coraliomargarita akajimensis (strain DSM 45221 / IAM 15411 / JCM 23193 / KCTC 12865 / 04OKA010-24)</name>
    <dbReference type="NCBI Taxonomy" id="583355"/>
    <lineage>
        <taxon>Bacteria</taxon>
        <taxon>Pseudomonadati</taxon>
        <taxon>Verrucomicrobiota</taxon>
        <taxon>Opitutia</taxon>
        <taxon>Puniceicoccales</taxon>
        <taxon>Coraliomargaritaceae</taxon>
        <taxon>Coraliomargarita</taxon>
    </lineage>
</organism>
<dbReference type="KEGG" id="caa:Caka_2260"/>
<keyword evidence="3" id="KW-1185">Reference proteome</keyword>
<dbReference type="EMBL" id="CP001998">
    <property type="protein sequence ID" value="ADE55277.1"/>
    <property type="molecule type" value="Genomic_DNA"/>
</dbReference>